<dbReference type="GO" id="GO:0005524">
    <property type="term" value="F:ATP binding"/>
    <property type="evidence" value="ECO:0007669"/>
    <property type="project" value="UniProtKB-KW"/>
</dbReference>
<feature type="region of interest" description="Disordered" evidence="7">
    <location>
        <begin position="1"/>
        <end position="28"/>
    </location>
</feature>
<comment type="caution">
    <text evidence="9">The sequence shown here is derived from an EMBL/GenBank/DDBJ whole genome shotgun (WGS) entry which is preliminary data.</text>
</comment>
<evidence type="ECO:0000256" key="5">
    <source>
        <dbReference type="ARBA" id="ARBA00022840"/>
    </source>
</evidence>
<organism evidence="9 10">
    <name type="scientific">Bradyrhizobium jicamae</name>
    <dbReference type="NCBI Taxonomy" id="280332"/>
    <lineage>
        <taxon>Bacteria</taxon>
        <taxon>Pseudomonadati</taxon>
        <taxon>Pseudomonadota</taxon>
        <taxon>Alphaproteobacteria</taxon>
        <taxon>Hyphomicrobiales</taxon>
        <taxon>Nitrobacteraceae</taxon>
        <taxon>Bradyrhizobium</taxon>
    </lineage>
</organism>
<dbReference type="Proteomes" id="UP001315278">
    <property type="component" value="Unassembled WGS sequence"/>
</dbReference>
<evidence type="ECO:0000256" key="3">
    <source>
        <dbReference type="ARBA" id="ARBA00022458"/>
    </source>
</evidence>
<reference evidence="10" key="1">
    <citation type="journal article" date="2021" name="ISME J.">
        <title>Evolutionary origin and ecological implication of a unique nif island in free-living Bradyrhizobium lineages.</title>
        <authorList>
            <person name="Tao J."/>
        </authorList>
    </citation>
    <scope>NUCLEOTIDE SEQUENCE [LARGE SCALE GENOMIC DNA]</scope>
    <source>
        <strain evidence="10">SZCCT0434</strain>
    </source>
</reference>
<dbReference type="InterPro" id="IPR003593">
    <property type="entry name" value="AAA+_ATPase"/>
</dbReference>
<dbReference type="Pfam" id="PF00005">
    <property type="entry name" value="ABC_tran"/>
    <property type="match status" value="1"/>
</dbReference>
<dbReference type="InterPro" id="IPR050763">
    <property type="entry name" value="ABC_transporter_ATP-binding"/>
</dbReference>
<sequence>MTRIAQLTPGKHPATGIPAPGNSPARSDADEVPAIAVEDLCKKYRTHWAVDDVNFIVPKGWTVGLLGGNGAGKTTTIAMIMGLVVPTFGRAMVLGCDMAKDRHKVLSRMNFESPYVALPGRLTVRENLMVFGRLYGVPDLKTRIAELIEEFGLGDVADRATGRLSAGQKTRVAVAKALINDPDVLLLDEPTASLDPDRAEWVRGRLRDYQRRRGATILLSSHNMPEVEQLCDFVVIMSHGRVVAMGRPRELAERFKCRDLDEVFIHLARVA</sequence>
<dbReference type="PANTHER" id="PTHR42711:SF5">
    <property type="entry name" value="ABC TRANSPORTER ATP-BINDING PROTEIN NATA"/>
    <property type="match status" value="1"/>
</dbReference>
<dbReference type="PANTHER" id="PTHR42711">
    <property type="entry name" value="ABC TRANSPORTER ATP-BINDING PROTEIN"/>
    <property type="match status" value="1"/>
</dbReference>
<comment type="function">
    <text evidence="6">Involved in beta-(1--&gt;2)glucan export. Transmembrane domains (TMD) form a pore in the inner membrane and the ATP-binding domain (NBD) is responsible for energy generation.</text>
</comment>
<evidence type="ECO:0000256" key="1">
    <source>
        <dbReference type="ARBA" id="ARBA00005417"/>
    </source>
</evidence>
<dbReference type="InterPro" id="IPR003439">
    <property type="entry name" value="ABC_transporter-like_ATP-bd"/>
</dbReference>
<comment type="similarity">
    <text evidence="1">Belongs to the ABC transporter superfamily.</text>
</comment>
<dbReference type="SUPFAM" id="SSF52540">
    <property type="entry name" value="P-loop containing nucleoside triphosphate hydrolases"/>
    <property type="match status" value="1"/>
</dbReference>
<proteinExistence type="inferred from homology"/>
<dbReference type="InterPro" id="IPR027417">
    <property type="entry name" value="P-loop_NTPase"/>
</dbReference>
<protein>
    <submittedName>
        <fullName evidence="9">ABC transporter ATP-binding protein</fullName>
    </submittedName>
</protein>
<keyword evidence="10" id="KW-1185">Reference proteome</keyword>
<dbReference type="PROSITE" id="PS50893">
    <property type="entry name" value="ABC_TRANSPORTER_2"/>
    <property type="match status" value="1"/>
</dbReference>
<evidence type="ECO:0000256" key="4">
    <source>
        <dbReference type="ARBA" id="ARBA00022741"/>
    </source>
</evidence>
<evidence type="ECO:0000259" key="8">
    <source>
        <dbReference type="PROSITE" id="PS50893"/>
    </source>
</evidence>
<evidence type="ECO:0000313" key="9">
    <source>
        <dbReference type="EMBL" id="MBR0797689.1"/>
    </source>
</evidence>
<dbReference type="InterPro" id="IPR017871">
    <property type="entry name" value="ABC_transporter-like_CS"/>
</dbReference>
<dbReference type="PROSITE" id="PS00211">
    <property type="entry name" value="ABC_TRANSPORTER_1"/>
    <property type="match status" value="1"/>
</dbReference>
<dbReference type="RefSeq" id="WP_212493451.1">
    <property type="nucleotide sequence ID" value="NZ_JAFCJH010000020.1"/>
</dbReference>
<gene>
    <name evidence="9" type="ORF">JQ615_20095</name>
</gene>
<dbReference type="SMART" id="SM00382">
    <property type="entry name" value="AAA"/>
    <property type="match status" value="1"/>
</dbReference>
<keyword evidence="5 9" id="KW-0067">ATP-binding</keyword>
<keyword evidence="2" id="KW-0813">Transport</keyword>
<feature type="domain" description="ABC transporter" evidence="8">
    <location>
        <begin position="35"/>
        <end position="264"/>
    </location>
</feature>
<dbReference type="EMBL" id="JAFCJH010000020">
    <property type="protein sequence ID" value="MBR0797689.1"/>
    <property type="molecule type" value="Genomic_DNA"/>
</dbReference>
<name>A0ABS5FLM3_9BRAD</name>
<keyword evidence="4" id="KW-0547">Nucleotide-binding</keyword>
<evidence type="ECO:0000256" key="7">
    <source>
        <dbReference type="SAM" id="MobiDB-lite"/>
    </source>
</evidence>
<evidence type="ECO:0000256" key="2">
    <source>
        <dbReference type="ARBA" id="ARBA00022448"/>
    </source>
</evidence>
<keyword evidence="3" id="KW-0536">Nodulation</keyword>
<evidence type="ECO:0000256" key="6">
    <source>
        <dbReference type="ARBA" id="ARBA00024722"/>
    </source>
</evidence>
<evidence type="ECO:0000313" key="10">
    <source>
        <dbReference type="Proteomes" id="UP001315278"/>
    </source>
</evidence>
<dbReference type="Gene3D" id="3.40.50.300">
    <property type="entry name" value="P-loop containing nucleotide triphosphate hydrolases"/>
    <property type="match status" value="1"/>
</dbReference>
<accession>A0ABS5FLM3</accession>